<dbReference type="EMBL" id="CM004398">
    <property type="protein sequence ID" value="KAG8642639.1"/>
    <property type="molecule type" value="Genomic_DNA"/>
</dbReference>
<dbReference type="Proteomes" id="UP000091857">
    <property type="component" value="Chromosome 12"/>
</dbReference>
<gene>
    <name evidence="1" type="ORF">MANES_12G104800v8</name>
</gene>
<proteinExistence type="predicted"/>
<evidence type="ECO:0000313" key="1">
    <source>
        <dbReference type="EMBL" id="KAG8642639.1"/>
    </source>
</evidence>
<keyword evidence="2" id="KW-1185">Reference proteome</keyword>
<comment type="caution">
    <text evidence="1">The sequence shown here is derived from an EMBL/GenBank/DDBJ whole genome shotgun (WGS) entry which is preliminary data.</text>
</comment>
<reference evidence="2" key="1">
    <citation type="journal article" date="2016" name="Nat. Biotechnol.">
        <title>Sequencing wild and cultivated cassava and related species reveals extensive interspecific hybridization and genetic diversity.</title>
        <authorList>
            <person name="Bredeson J.V."/>
            <person name="Lyons J.B."/>
            <person name="Prochnik S.E."/>
            <person name="Wu G.A."/>
            <person name="Ha C.M."/>
            <person name="Edsinger-Gonzales E."/>
            <person name="Grimwood J."/>
            <person name="Schmutz J."/>
            <person name="Rabbi I.Y."/>
            <person name="Egesi C."/>
            <person name="Nauluvula P."/>
            <person name="Lebot V."/>
            <person name="Ndunguru J."/>
            <person name="Mkamilo G."/>
            <person name="Bart R.S."/>
            <person name="Setter T.L."/>
            <person name="Gleadow R.M."/>
            <person name="Kulakow P."/>
            <person name="Ferguson M.E."/>
            <person name="Rounsley S."/>
            <person name="Rokhsar D.S."/>
        </authorList>
    </citation>
    <scope>NUCLEOTIDE SEQUENCE [LARGE SCALE GENOMIC DNA]</scope>
    <source>
        <strain evidence="2">cv. AM560-2</strain>
    </source>
</reference>
<evidence type="ECO:0000313" key="2">
    <source>
        <dbReference type="Proteomes" id="UP000091857"/>
    </source>
</evidence>
<name>A0ACB7GRT5_MANES</name>
<accession>A0ACB7GRT5</accession>
<protein>
    <submittedName>
        <fullName evidence="1">Uncharacterized protein</fullName>
    </submittedName>
</protein>
<organism evidence="1 2">
    <name type="scientific">Manihot esculenta</name>
    <name type="common">Cassava</name>
    <name type="synonym">Jatropha manihot</name>
    <dbReference type="NCBI Taxonomy" id="3983"/>
    <lineage>
        <taxon>Eukaryota</taxon>
        <taxon>Viridiplantae</taxon>
        <taxon>Streptophyta</taxon>
        <taxon>Embryophyta</taxon>
        <taxon>Tracheophyta</taxon>
        <taxon>Spermatophyta</taxon>
        <taxon>Magnoliopsida</taxon>
        <taxon>eudicotyledons</taxon>
        <taxon>Gunneridae</taxon>
        <taxon>Pentapetalae</taxon>
        <taxon>rosids</taxon>
        <taxon>fabids</taxon>
        <taxon>Malpighiales</taxon>
        <taxon>Euphorbiaceae</taxon>
        <taxon>Crotonoideae</taxon>
        <taxon>Manihoteae</taxon>
        <taxon>Manihot</taxon>
    </lineage>
</organism>
<sequence>MAALHVRSISFPSRSHPLYVSIEEHLYELKASQSSSIGHKLAALKELYVDDFLQLSFTQQTFCHEGQNQTVEEALNGSLGLLDMRECVQGLESSIRRKRVGESGFNEVDVYMVSKKRSIKVIGKYLRNFCRTTTLDENFDLVNMINLLKCAEEISLAGRTKLSGWFVVSKLWQPKNGEVEANEVENIDDALLVLKSSKGINQELDCVYRRLVKTRWVLPLKHNFVSCNFVIVYIIHIQVNPSDY</sequence>